<dbReference type="Proteomes" id="UP000610931">
    <property type="component" value="Unassembled WGS sequence"/>
</dbReference>
<gene>
    <name evidence="2" type="ORF">JF259_06955</name>
</gene>
<proteinExistence type="predicted"/>
<dbReference type="InterPro" id="IPR001296">
    <property type="entry name" value="Glyco_trans_1"/>
</dbReference>
<accession>A0A8J7LT27</accession>
<dbReference type="SUPFAM" id="SSF53756">
    <property type="entry name" value="UDP-Glycosyltransferase/glycogen phosphorylase"/>
    <property type="match status" value="1"/>
</dbReference>
<dbReference type="AlphaFoldDB" id="A0A8J7LT27"/>
<evidence type="ECO:0000313" key="2">
    <source>
        <dbReference type="EMBL" id="MBJ6367821.1"/>
    </source>
</evidence>
<dbReference type="GO" id="GO:0016757">
    <property type="term" value="F:glycosyltransferase activity"/>
    <property type="evidence" value="ECO:0007669"/>
    <property type="project" value="InterPro"/>
</dbReference>
<dbReference type="Pfam" id="PF00534">
    <property type="entry name" value="Glycos_transf_1"/>
    <property type="match status" value="1"/>
</dbReference>
<evidence type="ECO:0000313" key="3">
    <source>
        <dbReference type="Proteomes" id="UP000610931"/>
    </source>
</evidence>
<dbReference type="Gene3D" id="3.40.50.2000">
    <property type="entry name" value="Glycogen Phosphorylase B"/>
    <property type="match status" value="2"/>
</dbReference>
<organism evidence="2 3">
    <name type="scientific">Snuella sedimenti</name>
    <dbReference type="NCBI Taxonomy" id="2798802"/>
    <lineage>
        <taxon>Bacteria</taxon>
        <taxon>Pseudomonadati</taxon>
        <taxon>Bacteroidota</taxon>
        <taxon>Flavobacteriia</taxon>
        <taxon>Flavobacteriales</taxon>
        <taxon>Flavobacteriaceae</taxon>
        <taxon>Snuella</taxon>
    </lineage>
</organism>
<protein>
    <submittedName>
        <fullName evidence="2">Glycosyltransferase</fullName>
    </submittedName>
</protein>
<dbReference type="EMBL" id="JAELVQ010000006">
    <property type="protein sequence ID" value="MBJ6367821.1"/>
    <property type="molecule type" value="Genomic_DNA"/>
</dbReference>
<evidence type="ECO:0000259" key="1">
    <source>
        <dbReference type="Pfam" id="PF00534"/>
    </source>
</evidence>
<keyword evidence="3" id="KW-1185">Reference proteome</keyword>
<feature type="domain" description="Glycosyl transferase family 1" evidence="1">
    <location>
        <begin position="207"/>
        <end position="376"/>
    </location>
</feature>
<dbReference type="RefSeq" id="WP_199114589.1">
    <property type="nucleotide sequence ID" value="NZ_JAELVQ010000006.1"/>
</dbReference>
<reference evidence="2" key="1">
    <citation type="submission" date="2020-12" db="EMBL/GenBank/DDBJ databases">
        <title>Snuella sp. nov., isolated from sediment in Incheon.</title>
        <authorList>
            <person name="Kim W."/>
        </authorList>
    </citation>
    <scope>NUCLEOTIDE SEQUENCE</scope>
    <source>
        <strain evidence="2">CAU 1569</strain>
    </source>
</reference>
<sequence>MKKIVYVLEKFPSPTEYFILNEILQLEKRDIKLSILVIKKQNQFLEISRLNSLKSDIFYLPKIYLYIPFLSFFKRPVAFVKSIGLLFKGNNICWLKAFRDYCISIYFLAKLGKGQNNHFHAHFAFFATDIASMLSKMNMTNYSLTVHAQDIYTNESKLKKIITECDFLITCTDYNKKYLNEITCYKYEGKIHKIYHGIESAHWVNKHVSHFNKSKIKIVCVARLVEKKGLIYLLGAIDGLVKEGVSIECTIIGEGPLKETLIDYIKRHGLLEHVTLLDFQPQEVVKQILLESDIFVLPSIIAENGDRDGLPNVIVEAMLLGVPVISTAISAIPEMVEDRQTGLLVKDKDARAIAMAVQELIYDQNLYRTIAEKAKKKIKSELEIGHCTDNLVTVFQNNI</sequence>
<dbReference type="PANTHER" id="PTHR12526">
    <property type="entry name" value="GLYCOSYLTRANSFERASE"/>
    <property type="match status" value="1"/>
</dbReference>
<comment type="caution">
    <text evidence="2">The sequence shown here is derived from an EMBL/GenBank/DDBJ whole genome shotgun (WGS) entry which is preliminary data.</text>
</comment>
<dbReference type="PANTHER" id="PTHR12526:SF630">
    <property type="entry name" value="GLYCOSYLTRANSFERASE"/>
    <property type="match status" value="1"/>
</dbReference>
<name>A0A8J7LT27_9FLAO</name>